<keyword evidence="5" id="KW-1185">Reference proteome</keyword>
<evidence type="ECO:0000313" key="5">
    <source>
        <dbReference type="Proteomes" id="UP000308768"/>
    </source>
</evidence>
<evidence type="ECO:0000256" key="1">
    <source>
        <dbReference type="SAM" id="Phobius"/>
    </source>
</evidence>
<dbReference type="AlphaFoldDB" id="A0A4U0XNE6"/>
<evidence type="ECO:0000313" key="2">
    <source>
        <dbReference type="EMBL" id="TKA72738.1"/>
    </source>
</evidence>
<sequence length="186" mass="20008">MSDTLTFPGPKRLAGIVTKSTEGGLNNEHGDPGQLYVAVFDDDPRLEDHFVEALDCGILTLDGYPAQSSVVPNPEKYNIEDDVLAANWTGNGDCKAEYLSHYSALRYETTQSDWESSSRNVGACTANSAGSVIKPCTLETTMGLSSQAVVTQTSKRGTDWKQMLLGEGSIVGGSTFVAWFLGIYIV</sequence>
<evidence type="ECO:0000313" key="4">
    <source>
        <dbReference type="EMBL" id="TKA82080.1"/>
    </source>
</evidence>
<keyword evidence="1" id="KW-0812">Transmembrane</keyword>
<gene>
    <name evidence="4" type="ORF">B0A49_00233</name>
    <name evidence="3" type="ORF">B0A49_01854</name>
    <name evidence="2" type="ORF">B0A49_07616</name>
</gene>
<protein>
    <submittedName>
        <fullName evidence="3">Uncharacterized protein</fullName>
    </submittedName>
</protein>
<comment type="caution">
    <text evidence="3">The sequence shown here is derived from an EMBL/GenBank/DDBJ whole genome shotgun (WGS) entry which is preliminary data.</text>
</comment>
<dbReference type="EMBL" id="NAJN01000007">
    <property type="protein sequence ID" value="TKA82080.1"/>
    <property type="molecule type" value="Genomic_DNA"/>
</dbReference>
<dbReference type="OrthoDB" id="5417712at2759"/>
<feature type="transmembrane region" description="Helical" evidence="1">
    <location>
        <begin position="164"/>
        <end position="185"/>
    </location>
</feature>
<proteinExistence type="predicted"/>
<evidence type="ECO:0000313" key="3">
    <source>
        <dbReference type="EMBL" id="TKA77876.1"/>
    </source>
</evidence>
<keyword evidence="1" id="KW-0472">Membrane</keyword>
<organism evidence="3 5">
    <name type="scientific">Cryomyces minteri</name>
    <dbReference type="NCBI Taxonomy" id="331657"/>
    <lineage>
        <taxon>Eukaryota</taxon>
        <taxon>Fungi</taxon>
        <taxon>Dikarya</taxon>
        <taxon>Ascomycota</taxon>
        <taxon>Pezizomycotina</taxon>
        <taxon>Dothideomycetes</taxon>
        <taxon>Dothideomycetes incertae sedis</taxon>
        <taxon>Cryomyces</taxon>
    </lineage>
</organism>
<accession>A0A4U0XNE6</accession>
<keyword evidence="1" id="KW-1133">Transmembrane helix</keyword>
<dbReference type="Proteomes" id="UP000308768">
    <property type="component" value="Unassembled WGS sequence"/>
</dbReference>
<name>A0A4U0XNE6_9PEZI</name>
<dbReference type="EMBL" id="NAJN01000479">
    <property type="protein sequence ID" value="TKA72738.1"/>
    <property type="molecule type" value="Genomic_DNA"/>
</dbReference>
<reference evidence="3 5" key="1">
    <citation type="submission" date="2017-03" db="EMBL/GenBank/DDBJ databases">
        <title>Genomes of endolithic fungi from Antarctica.</title>
        <authorList>
            <person name="Coleine C."/>
            <person name="Masonjones S."/>
            <person name="Stajich J.E."/>
        </authorList>
    </citation>
    <scope>NUCLEOTIDE SEQUENCE [LARGE SCALE GENOMIC DNA]</scope>
    <source>
        <strain evidence="3 5">CCFEE 5187</strain>
    </source>
</reference>
<dbReference type="EMBL" id="NAJN01000168">
    <property type="protein sequence ID" value="TKA77876.1"/>
    <property type="molecule type" value="Genomic_DNA"/>
</dbReference>